<feature type="domain" description="Elongation factor G-binding protein C-terminal treble-clef zinc-finger" evidence="2">
    <location>
        <begin position="97"/>
        <end position="202"/>
    </location>
</feature>
<organism evidence="3 4">
    <name type="scientific">Clostridium brassicae</name>
    <dbReference type="NCBI Taxonomy" id="2999072"/>
    <lineage>
        <taxon>Bacteria</taxon>
        <taxon>Bacillati</taxon>
        <taxon>Bacillota</taxon>
        <taxon>Clostridia</taxon>
        <taxon>Eubacteriales</taxon>
        <taxon>Clostridiaceae</taxon>
        <taxon>Clostridium</taxon>
    </lineage>
</organism>
<dbReference type="RefSeq" id="WP_268062548.1">
    <property type="nucleotide sequence ID" value="NZ_JAPQFJ010000020.1"/>
</dbReference>
<protein>
    <submittedName>
        <fullName evidence="3">FusB/FusC family EF-G-binding protein</fullName>
    </submittedName>
</protein>
<evidence type="ECO:0000313" key="4">
    <source>
        <dbReference type="Proteomes" id="UP001144612"/>
    </source>
</evidence>
<comment type="caution">
    <text evidence="3">The sequence shown here is derived from an EMBL/GenBank/DDBJ whole genome shotgun (WGS) entry which is preliminary data.</text>
</comment>
<name>A0ABT4DFX3_9CLOT</name>
<dbReference type="Pfam" id="PF16571">
    <property type="entry name" value="FBP_C"/>
    <property type="match status" value="1"/>
</dbReference>
<dbReference type="InterPro" id="IPR032330">
    <property type="entry name" value="EF-G-binding_C"/>
</dbReference>
<reference evidence="3" key="1">
    <citation type="submission" date="2022-12" db="EMBL/GenBank/DDBJ databases">
        <title>Clostridium sp. nov., isolated from industrial wastewater.</title>
        <authorList>
            <person name="Jiayan W."/>
        </authorList>
    </citation>
    <scope>NUCLEOTIDE SEQUENCE</scope>
    <source>
        <strain evidence="3">ZC22-4</strain>
    </source>
</reference>
<evidence type="ECO:0000313" key="3">
    <source>
        <dbReference type="EMBL" id="MCY6960111.1"/>
    </source>
</evidence>
<dbReference type="InterPro" id="IPR010841">
    <property type="entry name" value="EF-G-binding_N"/>
</dbReference>
<dbReference type="InterPro" id="IPR038344">
    <property type="entry name" value="EF-G_N_sf"/>
</dbReference>
<evidence type="ECO:0000259" key="1">
    <source>
        <dbReference type="Pfam" id="PF07299"/>
    </source>
</evidence>
<dbReference type="Pfam" id="PF07299">
    <property type="entry name" value="EF-G-binding_N"/>
    <property type="match status" value="1"/>
</dbReference>
<accession>A0ABT4DFX3</accession>
<dbReference type="Proteomes" id="UP001144612">
    <property type="component" value="Unassembled WGS sequence"/>
</dbReference>
<sequence>MNAFIKKHEYNYIKKCLNDLNNAFRGCTDPNIIGATKSYIHEKILRLFTNLSEEEKELLDISKINDHLQIDTYLSSLNKYVYGMPTVTNAQINKLFKKEKKLKLPSINAQDSKNVYLGWIDESVRKLFVVYNMNGKLIGMSCRIPNYSSNNTHVCTLCNRAGNENEVAFVSPICKTANYRSIGFHMCLDSTKCNKRIASVEKLEKILKDVNNIK</sequence>
<feature type="domain" description="Elongation factor G-binding protein N-terminal" evidence="1">
    <location>
        <begin position="4"/>
        <end position="85"/>
    </location>
</feature>
<dbReference type="CDD" id="cd16342">
    <property type="entry name" value="FusC_FusB"/>
    <property type="match status" value="1"/>
</dbReference>
<keyword evidence="4" id="KW-1185">Reference proteome</keyword>
<dbReference type="EMBL" id="JAPQFJ010000020">
    <property type="protein sequence ID" value="MCY6960111.1"/>
    <property type="molecule type" value="Genomic_DNA"/>
</dbReference>
<dbReference type="Gene3D" id="1.20.1280.250">
    <property type="match status" value="1"/>
</dbReference>
<proteinExistence type="predicted"/>
<gene>
    <name evidence="3" type="ORF">OW729_15935</name>
</gene>
<evidence type="ECO:0000259" key="2">
    <source>
        <dbReference type="Pfam" id="PF16571"/>
    </source>
</evidence>